<evidence type="ECO:0000259" key="2">
    <source>
        <dbReference type="Pfam" id="PF03358"/>
    </source>
</evidence>
<dbReference type="InterPro" id="IPR029039">
    <property type="entry name" value="Flavoprotein-like_sf"/>
</dbReference>
<dbReference type="GO" id="GO:0016491">
    <property type="term" value="F:oxidoreductase activity"/>
    <property type="evidence" value="ECO:0007669"/>
    <property type="project" value="InterPro"/>
</dbReference>
<dbReference type="Gene3D" id="3.40.50.360">
    <property type="match status" value="1"/>
</dbReference>
<sequence length="212" mass="23328">MPQTPRTPVPQTAGTHHPSQPPLKIGVLIGSVRPGRFADKVSQWFVSEIGRRDDMETHVIDLSEPALADELKLTLEQAAGTGDAPTLAERIGGLDGFVVVTPEYNHGYPASLKLAIDYVYREWRAKPVGFVSYGGMAGGQRAVEQLRQVFAELHAVTLRDTVSFHMAWEQFDDEGRPHDQDGTAKAAAVLLDQLAWWGLTLREGRAARPYDS</sequence>
<dbReference type="InterPro" id="IPR005025">
    <property type="entry name" value="FMN_Rdtase-like_dom"/>
</dbReference>
<dbReference type="EMBL" id="CP108140">
    <property type="protein sequence ID" value="WTP88032.1"/>
    <property type="molecule type" value="Genomic_DNA"/>
</dbReference>
<proteinExistence type="predicted"/>
<protein>
    <submittedName>
        <fullName evidence="3">NAD(P)H-dependent oxidoreductase</fullName>
    </submittedName>
</protein>
<feature type="region of interest" description="Disordered" evidence="1">
    <location>
        <begin position="1"/>
        <end position="23"/>
    </location>
</feature>
<feature type="compositionally biased region" description="Polar residues" evidence="1">
    <location>
        <begin position="9"/>
        <end position="18"/>
    </location>
</feature>
<dbReference type="Pfam" id="PF03358">
    <property type="entry name" value="FMN_red"/>
    <property type="match status" value="1"/>
</dbReference>
<dbReference type="AlphaFoldDB" id="A0AAU1I140"/>
<organism evidence="3">
    <name type="scientific">Streptomyces sp. NBC_00180</name>
    <dbReference type="NCBI Taxonomy" id="2903632"/>
    <lineage>
        <taxon>Bacteria</taxon>
        <taxon>Bacillati</taxon>
        <taxon>Actinomycetota</taxon>
        <taxon>Actinomycetes</taxon>
        <taxon>Kitasatosporales</taxon>
        <taxon>Streptomycetaceae</taxon>
        <taxon>Streptomyces</taxon>
    </lineage>
</organism>
<accession>A0AAU1I140</accession>
<gene>
    <name evidence="3" type="ORF">OG477_22900</name>
</gene>
<dbReference type="InterPro" id="IPR050712">
    <property type="entry name" value="NAD(P)H-dep_reductase"/>
</dbReference>
<dbReference type="GO" id="GO:0010181">
    <property type="term" value="F:FMN binding"/>
    <property type="evidence" value="ECO:0007669"/>
    <property type="project" value="TreeGrafter"/>
</dbReference>
<dbReference type="SUPFAM" id="SSF52218">
    <property type="entry name" value="Flavoproteins"/>
    <property type="match status" value="1"/>
</dbReference>
<name>A0AAU1I140_9ACTN</name>
<dbReference type="PANTHER" id="PTHR30543">
    <property type="entry name" value="CHROMATE REDUCTASE"/>
    <property type="match status" value="1"/>
</dbReference>
<reference evidence="3" key="1">
    <citation type="submission" date="2022-10" db="EMBL/GenBank/DDBJ databases">
        <title>The complete genomes of actinobacterial strains from the NBC collection.</title>
        <authorList>
            <person name="Joergensen T.S."/>
            <person name="Alvarez Arevalo M."/>
            <person name="Sterndorff E.B."/>
            <person name="Faurdal D."/>
            <person name="Vuksanovic O."/>
            <person name="Mourched A.-S."/>
            <person name="Charusanti P."/>
            <person name="Shaw S."/>
            <person name="Blin K."/>
            <person name="Weber T."/>
        </authorList>
    </citation>
    <scope>NUCLEOTIDE SEQUENCE</scope>
    <source>
        <strain evidence="3">NBC 00180</strain>
    </source>
</reference>
<evidence type="ECO:0000256" key="1">
    <source>
        <dbReference type="SAM" id="MobiDB-lite"/>
    </source>
</evidence>
<feature type="domain" description="NADPH-dependent FMN reductase-like" evidence="2">
    <location>
        <begin position="24"/>
        <end position="168"/>
    </location>
</feature>
<dbReference type="PANTHER" id="PTHR30543:SF21">
    <property type="entry name" value="NAD(P)H-DEPENDENT FMN REDUCTASE LOT6"/>
    <property type="match status" value="1"/>
</dbReference>
<evidence type="ECO:0000313" key="3">
    <source>
        <dbReference type="EMBL" id="WTP88032.1"/>
    </source>
</evidence>
<dbReference type="GO" id="GO:0005829">
    <property type="term" value="C:cytosol"/>
    <property type="evidence" value="ECO:0007669"/>
    <property type="project" value="TreeGrafter"/>
</dbReference>